<proteinExistence type="predicted"/>
<evidence type="ECO:0000313" key="2">
    <source>
        <dbReference type="EMBL" id="KAF0510049.1"/>
    </source>
</evidence>
<evidence type="ECO:0000256" key="1">
    <source>
        <dbReference type="SAM" id="MobiDB-lite"/>
    </source>
</evidence>
<feature type="compositionally biased region" description="Polar residues" evidence="1">
    <location>
        <begin position="49"/>
        <end position="64"/>
    </location>
</feature>
<sequence length="77" mass="8452">MLKQSKKQQKPLKCDSSEHQQQKLLIVIEPLTKNPLSLSETLPLTGLCQASTSTTSNSPVQSVPHSPIRSLSHRGHP</sequence>
<comment type="caution">
    <text evidence="2">The sequence shown here is derived from an EMBL/GenBank/DDBJ whole genome shotgun (WGS) entry which is preliminary data.</text>
</comment>
<evidence type="ECO:0000313" key="3">
    <source>
        <dbReference type="Proteomes" id="UP000439903"/>
    </source>
</evidence>
<dbReference type="EMBL" id="WTPW01000451">
    <property type="protein sequence ID" value="KAF0510049.1"/>
    <property type="molecule type" value="Genomic_DNA"/>
</dbReference>
<protein>
    <submittedName>
        <fullName evidence="2">Uncharacterized protein</fullName>
    </submittedName>
</protein>
<dbReference type="AlphaFoldDB" id="A0A8H4ALC3"/>
<keyword evidence="3" id="KW-1185">Reference proteome</keyword>
<organism evidence="2 3">
    <name type="scientific">Gigaspora margarita</name>
    <dbReference type="NCBI Taxonomy" id="4874"/>
    <lineage>
        <taxon>Eukaryota</taxon>
        <taxon>Fungi</taxon>
        <taxon>Fungi incertae sedis</taxon>
        <taxon>Mucoromycota</taxon>
        <taxon>Glomeromycotina</taxon>
        <taxon>Glomeromycetes</taxon>
        <taxon>Diversisporales</taxon>
        <taxon>Gigasporaceae</taxon>
        <taxon>Gigaspora</taxon>
    </lineage>
</organism>
<dbReference type="Proteomes" id="UP000439903">
    <property type="component" value="Unassembled WGS sequence"/>
</dbReference>
<name>A0A8H4ALC3_GIGMA</name>
<feature type="region of interest" description="Disordered" evidence="1">
    <location>
        <begin position="49"/>
        <end position="77"/>
    </location>
</feature>
<accession>A0A8H4ALC3</accession>
<reference evidence="2 3" key="1">
    <citation type="journal article" date="2019" name="Environ. Microbiol.">
        <title>At the nexus of three kingdoms: the genome of the mycorrhizal fungus Gigaspora margarita provides insights into plant, endobacterial and fungal interactions.</title>
        <authorList>
            <person name="Venice F."/>
            <person name="Ghignone S."/>
            <person name="Salvioli di Fossalunga A."/>
            <person name="Amselem J."/>
            <person name="Novero M."/>
            <person name="Xianan X."/>
            <person name="Sedzielewska Toro K."/>
            <person name="Morin E."/>
            <person name="Lipzen A."/>
            <person name="Grigoriev I.V."/>
            <person name="Henrissat B."/>
            <person name="Martin F.M."/>
            <person name="Bonfante P."/>
        </authorList>
    </citation>
    <scope>NUCLEOTIDE SEQUENCE [LARGE SCALE GENOMIC DNA]</scope>
    <source>
        <strain evidence="2 3">BEG34</strain>
    </source>
</reference>
<gene>
    <name evidence="2" type="ORF">F8M41_018509</name>
</gene>